<evidence type="ECO:0000259" key="2">
    <source>
        <dbReference type="Pfam" id="PF13340"/>
    </source>
</evidence>
<dbReference type="RefSeq" id="WP_145075955.1">
    <property type="nucleotide sequence ID" value="NZ_JACIIY010000051.1"/>
</dbReference>
<dbReference type="PANTHER" id="PTHR30007">
    <property type="entry name" value="PHP DOMAIN PROTEIN"/>
    <property type="match status" value="1"/>
</dbReference>
<dbReference type="AlphaFoldDB" id="A0A562K1S3"/>
<dbReference type="EMBL" id="VLKK01000036">
    <property type="protein sequence ID" value="TWH89372.1"/>
    <property type="molecule type" value="Genomic_DNA"/>
</dbReference>
<protein>
    <submittedName>
        <fullName evidence="3">Transposase</fullName>
    </submittedName>
</protein>
<evidence type="ECO:0000313" key="4">
    <source>
        <dbReference type="Proteomes" id="UP000316624"/>
    </source>
</evidence>
<dbReference type="InterPro" id="IPR002559">
    <property type="entry name" value="Transposase_11"/>
</dbReference>
<name>A0A562K1S3_SPHWJ</name>
<sequence>MWTDITRRQHSRAGLRYPSDLRDAEWCLIAPLFPPARQGGRPRATDLREVLNAILYLATSGCQWRMLPKDFPPLSTVQRYFYAWRNSGLLATINQLLVMTARQQMGREASPSAGVIDSQSVKTTESGGVRGYDAGKKIKGRKRHIVTDTSGFLIFILVHAADIQDRDGAVDVLKAIRNRFPWLRHVFADGGYAGDKLRNALRGNGDWTLEIIKRSDKAHGFEVLPRRWVVERTFAWLGRCRRLAKDWEQSIESSTAWATIASIRMLTRRISKDYEG</sequence>
<dbReference type="Proteomes" id="UP000316624">
    <property type="component" value="Unassembled WGS sequence"/>
</dbReference>
<dbReference type="Pfam" id="PF01609">
    <property type="entry name" value="DDE_Tnp_1"/>
    <property type="match status" value="1"/>
</dbReference>
<accession>A0A562K1S3</accession>
<evidence type="ECO:0000259" key="1">
    <source>
        <dbReference type="Pfam" id="PF01609"/>
    </source>
</evidence>
<proteinExistence type="predicted"/>
<feature type="domain" description="Insertion element IS402-like" evidence="2">
    <location>
        <begin position="21"/>
        <end position="93"/>
    </location>
</feature>
<gene>
    <name evidence="3" type="ORF">IQ35_03919</name>
</gene>
<reference evidence="3 4" key="1">
    <citation type="journal article" date="2015" name="Stand. Genomic Sci.">
        <title>Genomic Encyclopedia of Bacterial and Archaeal Type Strains, Phase III: the genomes of soil and plant-associated and newly described type strains.</title>
        <authorList>
            <person name="Whitman W.B."/>
            <person name="Woyke T."/>
            <person name="Klenk H.P."/>
            <person name="Zhou Y."/>
            <person name="Lilburn T.G."/>
            <person name="Beck B.J."/>
            <person name="De Vos P."/>
            <person name="Vandamme P."/>
            <person name="Eisen J.A."/>
            <person name="Garrity G."/>
            <person name="Hugenholtz P."/>
            <person name="Kyrpides N.C."/>
        </authorList>
    </citation>
    <scope>NUCLEOTIDE SEQUENCE [LARGE SCALE GENOMIC DNA]</scope>
    <source>
        <strain evidence="3 4">CGMCC 1.7748</strain>
    </source>
</reference>
<dbReference type="GO" id="GO:0004803">
    <property type="term" value="F:transposase activity"/>
    <property type="evidence" value="ECO:0007669"/>
    <property type="project" value="InterPro"/>
</dbReference>
<dbReference type="Pfam" id="PF13340">
    <property type="entry name" value="DUF4096"/>
    <property type="match status" value="1"/>
</dbReference>
<dbReference type="GO" id="GO:0006313">
    <property type="term" value="P:DNA transposition"/>
    <property type="evidence" value="ECO:0007669"/>
    <property type="project" value="InterPro"/>
</dbReference>
<dbReference type="InterPro" id="IPR025161">
    <property type="entry name" value="IS402-like_dom"/>
</dbReference>
<dbReference type="PANTHER" id="PTHR30007:SF0">
    <property type="entry name" value="TRANSPOSASE"/>
    <property type="match status" value="1"/>
</dbReference>
<comment type="caution">
    <text evidence="3">The sequence shown here is derived from an EMBL/GenBank/DDBJ whole genome shotgun (WGS) entry which is preliminary data.</text>
</comment>
<evidence type="ECO:0000313" key="3">
    <source>
        <dbReference type="EMBL" id="TWH89372.1"/>
    </source>
</evidence>
<dbReference type="NCBIfam" id="NF033580">
    <property type="entry name" value="transpos_IS5_3"/>
    <property type="match status" value="1"/>
</dbReference>
<dbReference type="GO" id="GO:0003677">
    <property type="term" value="F:DNA binding"/>
    <property type="evidence" value="ECO:0007669"/>
    <property type="project" value="InterPro"/>
</dbReference>
<organism evidence="3 4">
    <name type="scientific">Sphingobium wenxiniae (strain DSM 21828 / CGMCC 1.7748 / JZ-1)</name>
    <dbReference type="NCBI Taxonomy" id="595605"/>
    <lineage>
        <taxon>Bacteria</taxon>
        <taxon>Pseudomonadati</taxon>
        <taxon>Pseudomonadota</taxon>
        <taxon>Alphaproteobacteria</taxon>
        <taxon>Sphingomonadales</taxon>
        <taxon>Sphingomonadaceae</taxon>
        <taxon>Sphingobium</taxon>
    </lineage>
</organism>
<keyword evidence="4" id="KW-1185">Reference proteome</keyword>
<feature type="domain" description="Transposase IS4-like" evidence="1">
    <location>
        <begin position="110"/>
        <end position="266"/>
    </location>
</feature>